<dbReference type="PANTHER" id="PTHR12086:SF9">
    <property type="entry name" value="EF-HAND DOMAIN-CONTAINING PROTEIN 1"/>
    <property type="match status" value="1"/>
</dbReference>
<evidence type="ECO:0000256" key="9">
    <source>
        <dbReference type="SAM" id="MobiDB-lite"/>
    </source>
</evidence>
<dbReference type="GO" id="GO:0072686">
    <property type="term" value="C:mitotic spindle"/>
    <property type="evidence" value="ECO:0007669"/>
    <property type="project" value="TreeGrafter"/>
</dbReference>
<reference evidence="12 13" key="1">
    <citation type="submission" date="2024-03" db="EMBL/GenBank/DDBJ databases">
        <title>Complete genome sequence of the green alga Chloropicon roscoffensis RCC1871.</title>
        <authorList>
            <person name="Lemieux C."/>
            <person name="Pombert J.-F."/>
            <person name="Otis C."/>
            <person name="Turmel M."/>
        </authorList>
    </citation>
    <scope>NUCLEOTIDE SEQUENCE [LARGE SCALE GENOMIC DNA]</scope>
    <source>
        <strain evidence="12 13">RCC1871</strain>
    </source>
</reference>
<dbReference type="EMBL" id="CP151512">
    <property type="protein sequence ID" value="WZN65552.1"/>
    <property type="molecule type" value="Genomic_DNA"/>
</dbReference>
<keyword evidence="2" id="KW-0963">Cytoplasm</keyword>
<dbReference type="SMART" id="SM00054">
    <property type="entry name" value="EFh"/>
    <property type="match status" value="2"/>
</dbReference>
<evidence type="ECO:0000313" key="13">
    <source>
        <dbReference type="Proteomes" id="UP001472866"/>
    </source>
</evidence>
<evidence type="ECO:0000256" key="7">
    <source>
        <dbReference type="ARBA" id="ARBA00023212"/>
    </source>
</evidence>
<evidence type="ECO:0000259" key="10">
    <source>
        <dbReference type="PROSITE" id="PS50222"/>
    </source>
</evidence>
<evidence type="ECO:0000256" key="1">
    <source>
        <dbReference type="ARBA" id="ARBA00004611"/>
    </source>
</evidence>
<dbReference type="Proteomes" id="UP001472866">
    <property type="component" value="Chromosome 12"/>
</dbReference>
<dbReference type="PROSITE" id="PS51336">
    <property type="entry name" value="DM10"/>
    <property type="match status" value="3"/>
</dbReference>
<name>A0AAX4PHY5_9CHLO</name>
<evidence type="ECO:0000256" key="8">
    <source>
        <dbReference type="ARBA" id="ARBA00023273"/>
    </source>
</evidence>
<feature type="domain" description="EF-hand" evidence="10">
    <location>
        <begin position="591"/>
        <end position="626"/>
    </location>
</feature>
<sequence>MPTTDVPKLPGYQISGFSGGKPHGRTQTLKYVNGYAIADLPKSAAMDAMVPPEMPESAEEPVAAEQAAKTTEGGIPMSKLPAWVAFDRKVCRFYAYFKEGVDESYQENYRIRKCIIYYYLEDDSIHVAEPKQENSGIPQGVFIKRHIIPKDGSTKEVFNIMDLKIGEDVNFYGRVFHIVDCDPFTKAFLADKGYTVPDAMPYPAEPIEKYRDSLRKVKSGGPPKPRDDDLTRYVEAKLGRASNILLQDKLKQFIENDGKVLRFFCVWDDRNKLYGDRRPYVLHYFLSDDTVEILEVNEPNSGCDPFPLMLKRSKLPKGELQFDMSLGKRSDDYYNIQDLGIGKVINIYGRPFLLHDCDEFTKKWYTTKGGRDEMDFAPLDISEEPENVPETSLPEYNGFGSLEDTQQNCVSLIPKPPKKDFHKLMYNEKKVLRFVAKFYEGEGQRLSYSDIDRIFILSYFLSDDTIAIFEPPARNSGIIGGKFLERNSGLKKPGTVEPYMESDVYVGALLNVHNRIFELVEADEYTLQYMEENKHIFLFSDITKILEALTDSIRGKDKDIRSAFIDIDKNGTGYISLEELEAALKASGISHNKQELVTLMRKFDIDRTQKVSVQEFFETIGLDFSQQ</sequence>
<evidence type="ECO:0000313" key="12">
    <source>
        <dbReference type="EMBL" id="WZN65552.1"/>
    </source>
</evidence>
<dbReference type="InterPro" id="IPR002048">
    <property type="entry name" value="EF_hand_dom"/>
</dbReference>
<dbReference type="Gene3D" id="1.10.238.10">
    <property type="entry name" value="EF-hand"/>
    <property type="match status" value="1"/>
</dbReference>
<feature type="domain" description="EF-hand" evidence="10">
    <location>
        <begin position="555"/>
        <end position="590"/>
    </location>
</feature>
<dbReference type="InterPro" id="IPR040193">
    <property type="entry name" value="EFHC1/EFHC2/EFHB"/>
</dbReference>
<dbReference type="Pfam" id="PF13499">
    <property type="entry name" value="EF-hand_7"/>
    <property type="match status" value="1"/>
</dbReference>
<feature type="domain" description="DM10" evidence="11">
    <location>
        <begin position="428"/>
        <end position="534"/>
    </location>
</feature>
<keyword evidence="4" id="KW-0106">Calcium</keyword>
<dbReference type="PROSITE" id="PS00018">
    <property type="entry name" value="EF_HAND_1"/>
    <property type="match status" value="2"/>
</dbReference>
<accession>A0AAX4PHY5</accession>
<dbReference type="GO" id="GO:0043014">
    <property type="term" value="F:alpha-tubulin binding"/>
    <property type="evidence" value="ECO:0007669"/>
    <property type="project" value="TreeGrafter"/>
</dbReference>
<keyword evidence="13" id="KW-1185">Reference proteome</keyword>
<dbReference type="GO" id="GO:0005930">
    <property type="term" value="C:axoneme"/>
    <property type="evidence" value="ECO:0007669"/>
    <property type="project" value="TreeGrafter"/>
</dbReference>
<keyword evidence="7" id="KW-0206">Cytoskeleton</keyword>
<dbReference type="InterPro" id="IPR011992">
    <property type="entry name" value="EF-hand-dom_pair"/>
</dbReference>
<feature type="region of interest" description="Disordered" evidence="9">
    <location>
        <begin position="1"/>
        <end position="21"/>
    </location>
</feature>
<feature type="domain" description="DM10" evidence="11">
    <location>
        <begin position="87"/>
        <end position="193"/>
    </location>
</feature>
<keyword evidence="5" id="KW-0282">Flagellum</keyword>
<evidence type="ECO:0000256" key="5">
    <source>
        <dbReference type="ARBA" id="ARBA00022846"/>
    </source>
</evidence>
<evidence type="ECO:0000256" key="2">
    <source>
        <dbReference type="ARBA" id="ARBA00022490"/>
    </source>
</evidence>
<dbReference type="InterPro" id="IPR006602">
    <property type="entry name" value="DM10_dom"/>
</dbReference>
<proteinExistence type="predicted"/>
<evidence type="ECO:0000256" key="4">
    <source>
        <dbReference type="ARBA" id="ARBA00022837"/>
    </source>
</evidence>
<dbReference type="GO" id="GO:0000281">
    <property type="term" value="P:mitotic cytokinesis"/>
    <property type="evidence" value="ECO:0007669"/>
    <property type="project" value="TreeGrafter"/>
</dbReference>
<keyword evidence="3" id="KW-0677">Repeat</keyword>
<gene>
    <name evidence="12" type="ORF">HKI87_12g71120</name>
</gene>
<dbReference type="PANTHER" id="PTHR12086">
    <property type="entry name" value="EF-HAND DOMAIN C-TERMINAL CONTAINING PROTEIN"/>
    <property type="match status" value="1"/>
</dbReference>
<dbReference type="CDD" id="cd00051">
    <property type="entry name" value="EFh"/>
    <property type="match status" value="1"/>
</dbReference>
<dbReference type="GO" id="GO:0005509">
    <property type="term" value="F:calcium ion binding"/>
    <property type="evidence" value="ECO:0007669"/>
    <property type="project" value="InterPro"/>
</dbReference>
<dbReference type="FunFam" id="2.30.29.170:FF:000002">
    <property type="entry name" value="EF-hand domain (C-terminal) containing 1"/>
    <property type="match status" value="1"/>
</dbReference>
<dbReference type="InterPro" id="IPR018247">
    <property type="entry name" value="EF_Hand_1_Ca_BS"/>
</dbReference>
<dbReference type="AlphaFoldDB" id="A0AAX4PHY5"/>
<evidence type="ECO:0000256" key="3">
    <source>
        <dbReference type="ARBA" id="ARBA00022737"/>
    </source>
</evidence>
<dbReference type="SMART" id="SM00676">
    <property type="entry name" value="DM10"/>
    <property type="match status" value="3"/>
</dbReference>
<protein>
    <submittedName>
        <fullName evidence="12">EF-hand domain-containing protein</fullName>
    </submittedName>
</protein>
<dbReference type="FunFam" id="2.30.29.170:FF:000001">
    <property type="entry name" value="EF-hand domain containing 1"/>
    <property type="match status" value="1"/>
</dbReference>
<dbReference type="PROSITE" id="PS50222">
    <property type="entry name" value="EF_HAND_2"/>
    <property type="match status" value="2"/>
</dbReference>
<comment type="subcellular location">
    <subcellularLocation>
        <location evidence="1">Cytoplasm</location>
        <location evidence="1">Cytoskeleton</location>
        <location evidence="1">Flagellum axoneme</location>
    </subcellularLocation>
</comment>
<dbReference type="FunFam" id="2.30.29.170:FF:000004">
    <property type="entry name" value="EF-hand domain containing 2"/>
    <property type="match status" value="1"/>
</dbReference>
<evidence type="ECO:0000256" key="6">
    <source>
        <dbReference type="ARBA" id="ARBA00023069"/>
    </source>
</evidence>
<keyword evidence="8" id="KW-0966">Cell projection</keyword>
<dbReference type="GO" id="GO:0060285">
    <property type="term" value="P:cilium-dependent cell motility"/>
    <property type="evidence" value="ECO:0007669"/>
    <property type="project" value="TreeGrafter"/>
</dbReference>
<evidence type="ECO:0000259" key="11">
    <source>
        <dbReference type="PROSITE" id="PS51336"/>
    </source>
</evidence>
<dbReference type="Pfam" id="PF06565">
    <property type="entry name" value="DM10_dom"/>
    <property type="match status" value="3"/>
</dbReference>
<dbReference type="SUPFAM" id="SSF47473">
    <property type="entry name" value="EF-hand"/>
    <property type="match status" value="1"/>
</dbReference>
<dbReference type="GO" id="GO:0007052">
    <property type="term" value="P:mitotic spindle organization"/>
    <property type="evidence" value="ECO:0007669"/>
    <property type="project" value="TreeGrafter"/>
</dbReference>
<feature type="domain" description="DM10" evidence="11">
    <location>
        <begin position="257"/>
        <end position="369"/>
    </location>
</feature>
<organism evidence="12 13">
    <name type="scientific">Chloropicon roscoffensis</name>
    <dbReference type="NCBI Taxonomy" id="1461544"/>
    <lineage>
        <taxon>Eukaryota</taxon>
        <taxon>Viridiplantae</taxon>
        <taxon>Chlorophyta</taxon>
        <taxon>Chloropicophyceae</taxon>
        <taxon>Chloropicales</taxon>
        <taxon>Chloropicaceae</taxon>
        <taxon>Chloropicon</taxon>
    </lineage>
</organism>
<keyword evidence="6" id="KW-0969">Cilium</keyword>
<dbReference type="Gene3D" id="2.30.29.170">
    <property type="match status" value="3"/>
</dbReference>